<dbReference type="PRINTS" id="PR00081">
    <property type="entry name" value="GDHRDH"/>
</dbReference>
<reference evidence="4 5" key="1">
    <citation type="submission" date="2022-06" db="EMBL/GenBank/DDBJ databases">
        <title>Whole-genome of Asaia lannensis strain LMG 27011T.</title>
        <authorList>
            <person name="Sombolestani A."/>
        </authorList>
    </citation>
    <scope>NUCLEOTIDE SEQUENCE [LARGE SCALE GENOMIC DNA]</scope>
    <source>
        <strain evidence="4 5">NBRC 102526</strain>
    </source>
</reference>
<keyword evidence="5" id="KW-1185">Reference proteome</keyword>
<evidence type="ECO:0000256" key="2">
    <source>
        <dbReference type="ARBA" id="ARBA00023002"/>
    </source>
</evidence>
<evidence type="ECO:0000313" key="5">
    <source>
        <dbReference type="Proteomes" id="UP001523401"/>
    </source>
</evidence>
<name>A0ABT1CF13_9PROT</name>
<dbReference type="InterPro" id="IPR036291">
    <property type="entry name" value="NAD(P)-bd_dom_sf"/>
</dbReference>
<dbReference type="InterPro" id="IPR020904">
    <property type="entry name" value="Sc_DH/Rdtase_CS"/>
</dbReference>
<dbReference type="SUPFAM" id="SSF51735">
    <property type="entry name" value="NAD(P)-binding Rossmann-fold domains"/>
    <property type="match status" value="1"/>
</dbReference>
<accession>A0ABT1CF13</accession>
<sequence>MSRPERFAKLKFTPSHVLITGASGGLGKALALHYAARGVMLTLWGRNQSRLDAVAEACRAQGSEVACHTLALTDIDAALALLRRCDDARPVDLLILNAGVSDIRPEGALVEEVEAVREATLVNYATPATLATEAAGRMAMRKRGRIALIGSVAAHHDLPFATAYSSSKAGMARFGTALHAAMAPHGVGVTVIEPGYIDTAMSRRLDGARPFLVSAEDAAQRIADAVSARRAVLVFPRIFLLLKFISAVVPRPIAHRLLRLAKVRQKALDR</sequence>
<organism evidence="4 5">
    <name type="scientific">Asaia lannensis NBRC 102526</name>
    <dbReference type="NCBI Taxonomy" id="1307926"/>
    <lineage>
        <taxon>Bacteria</taxon>
        <taxon>Pseudomonadati</taxon>
        <taxon>Pseudomonadota</taxon>
        <taxon>Alphaproteobacteria</taxon>
        <taxon>Acetobacterales</taxon>
        <taxon>Acetobacteraceae</taxon>
        <taxon>Asaia</taxon>
    </lineage>
</organism>
<evidence type="ECO:0000313" key="4">
    <source>
        <dbReference type="EMBL" id="MCO6159453.1"/>
    </source>
</evidence>
<dbReference type="PROSITE" id="PS00061">
    <property type="entry name" value="ADH_SHORT"/>
    <property type="match status" value="1"/>
</dbReference>
<dbReference type="Proteomes" id="UP001523401">
    <property type="component" value="Unassembled WGS sequence"/>
</dbReference>
<comment type="similarity">
    <text evidence="1 3">Belongs to the short-chain dehydrogenases/reductases (SDR) family.</text>
</comment>
<dbReference type="PANTHER" id="PTHR44196">
    <property type="entry name" value="DEHYDROGENASE/REDUCTASE SDR FAMILY MEMBER 7B"/>
    <property type="match status" value="1"/>
</dbReference>
<evidence type="ECO:0000256" key="3">
    <source>
        <dbReference type="RuleBase" id="RU000363"/>
    </source>
</evidence>
<dbReference type="InterPro" id="IPR002347">
    <property type="entry name" value="SDR_fam"/>
</dbReference>
<dbReference type="Gene3D" id="3.40.50.720">
    <property type="entry name" value="NAD(P)-binding Rossmann-like Domain"/>
    <property type="match status" value="1"/>
</dbReference>
<proteinExistence type="inferred from homology"/>
<evidence type="ECO:0000256" key="1">
    <source>
        <dbReference type="ARBA" id="ARBA00006484"/>
    </source>
</evidence>
<dbReference type="RefSeq" id="WP_252848879.1">
    <property type="nucleotide sequence ID" value="NZ_BAPW01000023.1"/>
</dbReference>
<gene>
    <name evidence="4" type="ORF">NF685_05320</name>
</gene>
<comment type="caution">
    <text evidence="4">The sequence shown here is derived from an EMBL/GenBank/DDBJ whole genome shotgun (WGS) entry which is preliminary data.</text>
</comment>
<protein>
    <submittedName>
        <fullName evidence="4">SDR family NAD(P)-dependent oxidoreductase</fullName>
    </submittedName>
</protein>
<keyword evidence="2" id="KW-0560">Oxidoreductase</keyword>
<dbReference type="PANTHER" id="PTHR44196:SF1">
    <property type="entry name" value="DEHYDROGENASE_REDUCTASE SDR FAMILY MEMBER 7B"/>
    <property type="match status" value="1"/>
</dbReference>
<dbReference type="EMBL" id="JAMXQU010000003">
    <property type="protein sequence ID" value="MCO6159453.1"/>
    <property type="molecule type" value="Genomic_DNA"/>
</dbReference>
<dbReference type="PRINTS" id="PR00080">
    <property type="entry name" value="SDRFAMILY"/>
</dbReference>
<dbReference type="Pfam" id="PF00106">
    <property type="entry name" value="adh_short"/>
    <property type="match status" value="1"/>
</dbReference>